<dbReference type="SUPFAM" id="SSF50370">
    <property type="entry name" value="Ricin B-like lectins"/>
    <property type="match status" value="2"/>
</dbReference>
<keyword evidence="4" id="KW-1185">Reference proteome</keyword>
<dbReference type="Pfam" id="PF00652">
    <property type="entry name" value="Ricin_B_lectin"/>
    <property type="match status" value="1"/>
</dbReference>
<dbReference type="EnsemblMetazoa" id="HelroT163065">
    <property type="protein sequence ID" value="HelroP163065"/>
    <property type="gene ID" value="HelroG163065"/>
</dbReference>
<dbReference type="CDD" id="cd23449">
    <property type="entry name" value="beta-trefoil_Ricin_EW29-like"/>
    <property type="match status" value="1"/>
</dbReference>
<dbReference type="CTD" id="20199922"/>
<evidence type="ECO:0000259" key="1">
    <source>
        <dbReference type="SMART" id="SM00458"/>
    </source>
</evidence>
<dbReference type="PROSITE" id="PS50231">
    <property type="entry name" value="RICIN_B_LECTIN"/>
    <property type="match status" value="1"/>
</dbReference>
<proteinExistence type="predicted"/>
<dbReference type="Gene3D" id="2.80.10.50">
    <property type="match status" value="2"/>
</dbReference>
<evidence type="ECO:0000313" key="4">
    <source>
        <dbReference type="Proteomes" id="UP000015101"/>
    </source>
</evidence>
<evidence type="ECO:0000313" key="2">
    <source>
        <dbReference type="EMBL" id="ESN96039.1"/>
    </source>
</evidence>
<dbReference type="OrthoDB" id="6283743at2759"/>
<dbReference type="InterPro" id="IPR035992">
    <property type="entry name" value="Ricin_B-like_lectins"/>
</dbReference>
<dbReference type="RefSeq" id="XP_009025297.1">
    <property type="nucleotide sequence ID" value="XM_009027049.1"/>
</dbReference>
<dbReference type="InParanoid" id="T1ETM2"/>
<accession>T1ETM2</accession>
<dbReference type="InterPro" id="IPR000772">
    <property type="entry name" value="Ricin_B_lectin"/>
</dbReference>
<dbReference type="GeneID" id="20199922"/>
<name>T1ETM2_HELRO</name>
<feature type="domain" description="Ricin B lectin" evidence="1">
    <location>
        <begin position="140"/>
        <end position="265"/>
    </location>
</feature>
<reference evidence="4" key="1">
    <citation type="submission" date="2012-12" db="EMBL/GenBank/DDBJ databases">
        <authorList>
            <person name="Hellsten U."/>
            <person name="Grimwood J."/>
            <person name="Chapman J.A."/>
            <person name="Shapiro H."/>
            <person name="Aerts A."/>
            <person name="Otillar R.P."/>
            <person name="Terry A.Y."/>
            <person name="Boore J.L."/>
            <person name="Simakov O."/>
            <person name="Marletaz F."/>
            <person name="Cho S.-J."/>
            <person name="Edsinger-Gonzales E."/>
            <person name="Havlak P."/>
            <person name="Kuo D.-H."/>
            <person name="Larsson T."/>
            <person name="Lv J."/>
            <person name="Arendt D."/>
            <person name="Savage R."/>
            <person name="Osoegawa K."/>
            <person name="de Jong P."/>
            <person name="Lindberg D.R."/>
            <person name="Seaver E.C."/>
            <person name="Weisblat D.A."/>
            <person name="Putnam N.H."/>
            <person name="Grigoriev I.V."/>
            <person name="Rokhsar D.S."/>
        </authorList>
    </citation>
    <scope>NUCLEOTIDE SEQUENCE</scope>
</reference>
<dbReference type="AlphaFoldDB" id="T1ETM2"/>
<dbReference type="HOGENOM" id="CLU_1091000_0_0_1"/>
<dbReference type="KEGG" id="hro:HELRODRAFT_163065"/>
<dbReference type="EMBL" id="AMQM01001286">
    <property type="status" value="NOT_ANNOTATED_CDS"/>
    <property type="molecule type" value="Genomic_DNA"/>
</dbReference>
<evidence type="ECO:0000313" key="3">
    <source>
        <dbReference type="EnsemblMetazoa" id="HelroP163065"/>
    </source>
</evidence>
<gene>
    <name evidence="3" type="primary">20199922</name>
    <name evidence="2" type="ORF">HELRODRAFT_163065</name>
</gene>
<sequence length="267" mass="29924">MAVVVAEDRNAVVIEWLSGDTKKENHLWYSDYSTGTIRNKSSQMCIELYDDALIVSKHDPNNKNQLWECVGEVIRSRTNPELVFQLKGYADAGVALTARKYTFGSIEQMFEPFYPRDPVLAPLSGPPPQPIPSKPDPPQKKLFYIVSRLNGFVMDISGANANEGALVISYPKQVPKQNNQLWYFDEDGLIRSALNDFVPCAAGKAVQLKMVRFTGGASQRFRLDGSRILNGIGECVDIRGASKKECAQIITYPHNGDTNQQWFIQYV</sequence>
<reference evidence="3" key="3">
    <citation type="submission" date="2015-06" db="UniProtKB">
        <authorList>
            <consortium name="EnsemblMetazoa"/>
        </authorList>
    </citation>
    <scope>IDENTIFICATION</scope>
</reference>
<protein>
    <recommendedName>
        <fullName evidence="1">Ricin B lectin domain-containing protein</fullName>
    </recommendedName>
</protein>
<dbReference type="EMBL" id="KB097495">
    <property type="protein sequence ID" value="ESN96039.1"/>
    <property type="molecule type" value="Genomic_DNA"/>
</dbReference>
<reference evidence="2 4" key="2">
    <citation type="journal article" date="2013" name="Nature">
        <title>Insights into bilaterian evolution from three spiralian genomes.</title>
        <authorList>
            <person name="Simakov O."/>
            <person name="Marletaz F."/>
            <person name="Cho S.J."/>
            <person name="Edsinger-Gonzales E."/>
            <person name="Havlak P."/>
            <person name="Hellsten U."/>
            <person name="Kuo D.H."/>
            <person name="Larsson T."/>
            <person name="Lv J."/>
            <person name="Arendt D."/>
            <person name="Savage R."/>
            <person name="Osoegawa K."/>
            <person name="de Jong P."/>
            <person name="Grimwood J."/>
            <person name="Chapman J.A."/>
            <person name="Shapiro H."/>
            <person name="Aerts A."/>
            <person name="Otillar R.P."/>
            <person name="Terry A.Y."/>
            <person name="Boore J.L."/>
            <person name="Grigoriev I.V."/>
            <person name="Lindberg D.R."/>
            <person name="Seaver E.C."/>
            <person name="Weisblat D.A."/>
            <person name="Putnam N.H."/>
            <person name="Rokhsar D.S."/>
        </authorList>
    </citation>
    <scope>NUCLEOTIDE SEQUENCE</scope>
</reference>
<dbReference type="Proteomes" id="UP000015101">
    <property type="component" value="Unassembled WGS sequence"/>
</dbReference>
<organism evidence="3 4">
    <name type="scientific">Helobdella robusta</name>
    <name type="common">Californian leech</name>
    <dbReference type="NCBI Taxonomy" id="6412"/>
    <lineage>
        <taxon>Eukaryota</taxon>
        <taxon>Metazoa</taxon>
        <taxon>Spiralia</taxon>
        <taxon>Lophotrochozoa</taxon>
        <taxon>Annelida</taxon>
        <taxon>Clitellata</taxon>
        <taxon>Hirudinea</taxon>
        <taxon>Rhynchobdellida</taxon>
        <taxon>Glossiphoniidae</taxon>
        <taxon>Helobdella</taxon>
    </lineage>
</organism>
<dbReference type="SMART" id="SM00458">
    <property type="entry name" value="RICIN"/>
    <property type="match status" value="1"/>
</dbReference>